<sequence>MAIIRVSICRSCTVLQAFSASESRTLCATTLHSIDRFVSEYHEYSVWFESKAPRGIIADV</sequence>
<dbReference type="RefSeq" id="XP_046044695.1">
    <property type="nucleotide sequence ID" value="XM_046193892.1"/>
</dbReference>
<keyword evidence="2" id="KW-1185">Reference proteome</keyword>
<name>A0A9P9JWA7_FUSRE</name>
<comment type="caution">
    <text evidence="1">The sequence shown here is derived from an EMBL/GenBank/DDBJ whole genome shotgun (WGS) entry which is preliminary data.</text>
</comment>
<gene>
    <name evidence="1" type="ORF">BKA55DRAFT_579678</name>
</gene>
<evidence type="ECO:0000313" key="1">
    <source>
        <dbReference type="EMBL" id="KAH7234930.1"/>
    </source>
</evidence>
<accession>A0A9P9JWA7</accession>
<dbReference type="EMBL" id="JAGMUX010000017">
    <property type="protein sequence ID" value="KAH7234930.1"/>
    <property type="molecule type" value="Genomic_DNA"/>
</dbReference>
<dbReference type="GeneID" id="70223846"/>
<protein>
    <submittedName>
        <fullName evidence="1">Uncharacterized protein</fullName>
    </submittedName>
</protein>
<proteinExistence type="predicted"/>
<dbReference type="Proteomes" id="UP000720189">
    <property type="component" value="Unassembled WGS sequence"/>
</dbReference>
<reference evidence="1" key="1">
    <citation type="journal article" date="2021" name="Nat. Commun.">
        <title>Genetic determinants of endophytism in the Arabidopsis root mycobiome.</title>
        <authorList>
            <person name="Mesny F."/>
            <person name="Miyauchi S."/>
            <person name="Thiergart T."/>
            <person name="Pickel B."/>
            <person name="Atanasova L."/>
            <person name="Karlsson M."/>
            <person name="Huettel B."/>
            <person name="Barry K.W."/>
            <person name="Haridas S."/>
            <person name="Chen C."/>
            <person name="Bauer D."/>
            <person name="Andreopoulos W."/>
            <person name="Pangilinan J."/>
            <person name="LaButti K."/>
            <person name="Riley R."/>
            <person name="Lipzen A."/>
            <person name="Clum A."/>
            <person name="Drula E."/>
            <person name="Henrissat B."/>
            <person name="Kohler A."/>
            <person name="Grigoriev I.V."/>
            <person name="Martin F.M."/>
            <person name="Hacquard S."/>
        </authorList>
    </citation>
    <scope>NUCLEOTIDE SEQUENCE</scope>
    <source>
        <strain evidence="1">MPI-CAGE-AT-0023</strain>
    </source>
</reference>
<organism evidence="1 2">
    <name type="scientific">Fusarium redolens</name>
    <dbReference type="NCBI Taxonomy" id="48865"/>
    <lineage>
        <taxon>Eukaryota</taxon>
        <taxon>Fungi</taxon>
        <taxon>Dikarya</taxon>
        <taxon>Ascomycota</taxon>
        <taxon>Pezizomycotina</taxon>
        <taxon>Sordariomycetes</taxon>
        <taxon>Hypocreomycetidae</taxon>
        <taxon>Hypocreales</taxon>
        <taxon>Nectriaceae</taxon>
        <taxon>Fusarium</taxon>
        <taxon>Fusarium redolens species complex</taxon>
    </lineage>
</organism>
<evidence type="ECO:0000313" key="2">
    <source>
        <dbReference type="Proteomes" id="UP000720189"/>
    </source>
</evidence>
<dbReference type="AlphaFoldDB" id="A0A9P9JWA7"/>